<proteinExistence type="predicted"/>
<dbReference type="Proteomes" id="UP000250043">
    <property type="component" value="Unassembled WGS sequence"/>
</dbReference>
<protein>
    <submittedName>
        <fullName evidence="1">Uncharacterized protein</fullName>
    </submittedName>
</protein>
<sequence>YIDDKHNFTNEDQETVLIDKNYLYRHTGVQVSYMTYNLYRANEIAQDTINPHIHADIIVLAWEDEKEGHKAHLYWYAQVTRVYHTIVRH</sequence>
<feature type="non-terminal residue" evidence="1">
    <location>
        <position position="1"/>
    </location>
</feature>
<evidence type="ECO:0000313" key="1">
    <source>
        <dbReference type="EMBL" id="OCH85335.1"/>
    </source>
</evidence>
<gene>
    <name evidence="1" type="ORF">OBBRIDRAFT_712453</name>
</gene>
<accession>A0A8E2AU37</accession>
<keyword evidence="2" id="KW-1185">Reference proteome</keyword>
<dbReference type="OrthoDB" id="3267098at2759"/>
<feature type="non-terminal residue" evidence="1">
    <location>
        <position position="89"/>
    </location>
</feature>
<organism evidence="1 2">
    <name type="scientific">Obba rivulosa</name>
    <dbReference type="NCBI Taxonomy" id="1052685"/>
    <lineage>
        <taxon>Eukaryota</taxon>
        <taxon>Fungi</taxon>
        <taxon>Dikarya</taxon>
        <taxon>Basidiomycota</taxon>
        <taxon>Agaricomycotina</taxon>
        <taxon>Agaricomycetes</taxon>
        <taxon>Polyporales</taxon>
        <taxon>Gelatoporiaceae</taxon>
        <taxon>Obba</taxon>
    </lineage>
</organism>
<name>A0A8E2AU37_9APHY</name>
<dbReference type="AlphaFoldDB" id="A0A8E2AU37"/>
<dbReference type="EMBL" id="KV722591">
    <property type="protein sequence ID" value="OCH85335.1"/>
    <property type="molecule type" value="Genomic_DNA"/>
</dbReference>
<evidence type="ECO:0000313" key="2">
    <source>
        <dbReference type="Proteomes" id="UP000250043"/>
    </source>
</evidence>
<reference evidence="1 2" key="1">
    <citation type="submission" date="2016-07" db="EMBL/GenBank/DDBJ databases">
        <title>Draft genome of the white-rot fungus Obba rivulosa 3A-2.</title>
        <authorList>
            <consortium name="DOE Joint Genome Institute"/>
            <person name="Miettinen O."/>
            <person name="Riley R."/>
            <person name="Acob R."/>
            <person name="Barry K."/>
            <person name="Cullen D."/>
            <person name="De Vries R."/>
            <person name="Hainaut M."/>
            <person name="Hatakka A."/>
            <person name="Henrissat B."/>
            <person name="Hilden K."/>
            <person name="Kuo R."/>
            <person name="Labutti K."/>
            <person name="Lipzen A."/>
            <person name="Makela M.R."/>
            <person name="Sandor L."/>
            <person name="Spatafora J.W."/>
            <person name="Grigoriev I.V."/>
            <person name="Hibbett D.S."/>
        </authorList>
    </citation>
    <scope>NUCLEOTIDE SEQUENCE [LARGE SCALE GENOMIC DNA]</scope>
    <source>
        <strain evidence="1 2">3A-2</strain>
    </source>
</reference>